<proteinExistence type="predicted"/>
<dbReference type="GO" id="GO:0015074">
    <property type="term" value="P:DNA integration"/>
    <property type="evidence" value="ECO:0007669"/>
    <property type="project" value="InterPro"/>
</dbReference>
<gene>
    <name evidence="2" type="ORF">HJQ60_005226</name>
</gene>
<comment type="caution">
    <text evidence="2">The sequence shown here is derived from an EMBL/GenBank/DDBJ whole genome shotgun (WGS) entry which is preliminary data.</text>
</comment>
<evidence type="ECO:0000313" key="2">
    <source>
        <dbReference type="EMBL" id="HAI5335107.1"/>
    </source>
</evidence>
<protein>
    <submittedName>
        <fullName evidence="2">Transposase</fullName>
    </submittedName>
</protein>
<dbReference type="InterPro" id="IPR001584">
    <property type="entry name" value="Integrase_cat-core"/>
</dbReference>
<reference evidence="2" key="2">
    <citation type="submission" date="2020-03" db="EMBL/GenBank/DDBJ databases">
        <authorList>
            <consortium name="NCBI Pathogen Detection Project"/>
        </authorList>
    </citation>
    <scope>NUCLEOTIDE SEQUENCE</scope>
    <source>
        <strain evidence="2">AMC_487</strain>
    </source>
</reference>
<dbReference type="AlphaFoldDB" id="A0A2U9HPR5"/>
<organism evidence="2">
    <name type="scientific">Escherichia coli</name>
    <dbReference type="NCBI Taxonomy" id="562"/>
    <lineage>
        <taxon>Bacteria</taxon>
        <taxon>Pseudomonadati</taxon>
        <taxon>Pseudomonadota</taxon>
        <taxon>Gammaproteobacteria</taxon>
        <taxon>Enterobacterales</taxon>
        <taxon>Enterobacteriaceae</taxon>
        <taxon>Escherichia</taxon>
    </lineage>
</organism>
<dbReference type="EMBL" id="DABERK010000051">
    <property type="protein sequence ID" value="HAI5335107.1"/>
    <property type="molecule type" value="Genomic_DNA"/>
</dbReference>
<accession>A0A2U9HPR5</accession>
<name>A0A2U9HPR5_ECOLX</name>
<dbReference type="Proteomes" id="UP000845800">
    <property type="component" value="Unassembled WGS sequence"/>
</dbReference>
<reference evidence="2" key="1">
    <citation type="journal article" date="2018" name="Genome Biol.">
        <title>SKESA: strategic k-mer extension for scrupulous assemblies.</title>
        <authorList>
            <person name="Souvorov A."/>
            <person name="Agarwala R."/>
            <person name="Lipman D.J."/>
        </authorList>
    </citation>
    <scope>NUCLEOTIDE SEQUENCE [LARGE SCALE GENOMIC DNA]</scope>
    <source>
        <strain evidence="2">AMC_487</strain>
    </source>
</reference>
<sequence length="53" mass="6287">MNEDYIAFMPKLNVITALHNLAEAFEHYNENHPHSALGYLSPREYRRQRITLT</sequence>
<evidence type="ECO:0000259" key="1">
    <source>
        <dbReference type="Pfam" id="PF13683"/>
    </source>
</evidence>
<dbReference type="Pfam" id="PF13683">
    <property type="entry name" value="rve_3"/>
    <property type="match status" value="1"/>
</dbReference>
<feature type="domain" description="Integrase catalytic" evidence="1">
    <location>
        <begin position="11"/>
        <end position="42"/>
    </location>
</feature>